<dbReference type="Proteomes" id="UP001296104">
    <property type="component" value="Unassembled WGS sequence"/>
</dbReference>
<feature type="compositionally biased region" description="Basic residues" evidence="1">
    <location>
        <begin position="136"/>
        <end position="148"/>
    </location>
</feature>
<proteinExistence type="predicted"/>
<evidence type="ECO:0000313" key="3">
    <source>
        <dbReference type="Proteomes" id="UP001296104"/>
    </source>
</evidence>
<organism evidence="2 3">
    <name type="scientific">Lecanosticta acicola</name>
    <dbReference type="NCBI Taxonomy" id="111012"/>
    <lineage>
        <taxon>Eukaryota</taxon>
        <taxon>Fungi</taxon>
        <taxon>Dikarya</taxon>
        <taxon>Ascomycota</taxon>
        <taxon>Pezizomycotina</taxon>
        <taxon>Dothideomycetes</taxon>
        <taxon>Dothideomycetidae</taxon>
        <taxon>Mycosphaerellales</taxon>
        <taxon>Mycosphaerellaceae</taxon>
        <taxon>Lecanosticta</taxon>
    </lineage>
</organism>
<dbReference type="Gene3D" id="1.10.287.110">
    <property type="entry name" value="DnaJ domain"/>
    <property type="match status" value="1"/>
</dbReference>
<dbReference type="InterPro" id="IPR036869">
    <property type="entry name" value="J_dom_sf"/>
</dbReference>
<comment type="caution">
    <text evidence="2">The sequence shown here is derived from an EMBL/GenBank/DDBJ whole genome shotgun (WGS) entry which is preliminary data.</text>
</comment>
<dbReference type="EMBL" id="CAVMBE010000136">
    <property type="protein sequence ID" value="CAK4034778.1"/>
    <property type="molecule type" value="Genomic_DNA"/>
</dbReference>
<evidence type="ECO:0000256" key="1">
    <source>
        <dbReference type="SAM" id="MobiDB-lite"/>
    </source>
</evidence>
<reference evidence="2" key="1">
    <citation type="submission" date="2023-11" db="EMBL/GenBank/DDBJ databases">
        <authorList>
            <person name="Alioto T."/>
            <person name="Alioto T."/>
            <person name="Gomez Garrido J."/>
        </authorList>
    </citation>
    <scope>NUCLEOTIDE SEQUENCE</scope>
</reference>
<feature type="region of interest" description="Disordered" evidence="1">
    <location>
        <begin position="122"/>
        <end position="193"/>
    </location>
</feature>
<evidence type="ECO:0000313" key="2">
    <source>
        <dbReference type="EMBL" id="CAK4034778.1"/>
    </source>
</evidence>
<keyword evidence="3" id="KW-1185">Reference proteome</keyword>
<protein>
    <recommendedName>
        <fullName evidence="4">J domain-containing protein</fullName>
    </recommendedName>
</protein>
<feature type="region of interest" description="Disordered" evidence="1">
    <location>
        <begin position="80"/>
        <end position="103"/>
    </location>
</feature>
<gene>
    <name evidence="2" type="ORF">LECACI_7A009936</name>
</gene>
<sequence>MANATHYQLLRINRDAPTSIVLEAYEQRVKNYNAEHMIYGEPTAKDKEKKERGLAELHAAVKVLTHGISREKYDRRLRELTASPTIPRASKNQHPRLDKSRHDHYDLYPDTWIARRDGRVRSDGQSWAAPPPPRAPARRRPSHSRYARSRPGVSRHPTPQSYDHYEPYANKQGGRGFSARSTHAPSLRAPRLG</sequence>
<dbReference type="AlphaFoldDB" id="A0AAI9EFQ7"/>
<name>A0AAI9EFQ7_9PEZI</name>
<accession>A0AAI9EFQ7</accession>
<dbReference type="SUPFAM" id="SSF46565">
    <property type="entry name" value="Chaperone J-domain"/>
    <property type="match status" value="1"/>
</dbReference>
<evidence type="ECO:0008006" key="4">
    <source>
        <dbReference type="Google" id="ProtNLM"/>
    </source>
</evidence>